<keyword evidence="9" id="KW-1015">Disulfide bond</keyword>
<keyword evidence="8" id="KW-0560">Oxidoreductase</keyword>
<dbReference type="PROSITE" id="PS00194">
    <property type="entry name" value="THIOREDOXIN_1"/>
    <property type="match status" value="3"/>
</dbReference>
<evidence type="ECO:0000256" key="11">
    <source>
        <dbReference type="ARBA" id="ARBA00023284"/>
    </source>
</evidence>
<protein>
    <recommendedName>
        <fullName evidence="13">Thioredoxin domain-containing protein 5</fullName>
        <ecNumber evidence="4">5.3.4.1</ecNumber>
    </recommendedName>
    <alternativeName>
        <fullName evidence="15">Endoplasmic reticulum resident protein 46</fullName>
    </alternativeName>
    <alternativeName>
        <fullName evidence="14">Thioredoxin-like protein p46</fullName>
    </alternativeName>
</protein>
<evidence type="ECO:0000256" key="12">
    <source>
        <dbReference type="ARBA" id="ARBA00056060"/>
    </source>
</evidence>
<evidence type="ECO:0000256" key="5">
    <source>
        <dbReference type="ARBA" id="ARBA00022729"/>
    </source>
</evidence>
<keyword evidence="21" id="KW-1185">Reference proteome</keyword>
<dbReference type="PANTHER" id="PTHR45672">
    <property type="entry name" value="PROTEIN DISULFIDE-ISOMERASE C17H9.14C-RELATED"/>
    <property type="match status" value="1"/>
</dbReference>
<evidence type="ECO:0000256" key="14">
    <source>
        <dbReference type="ARBA" id="ARBA00079986"/>
    </source>
</evidence>
<feature type="domain" description="Thioredoxin" evidence="19">
    <location>
        <begin position="304"/>
        <end position="430"/>
    </location>
</feature>
<feature type="domain" description="Thioredoxin" evidence="19">
    <location>
        <begin position="36"/>
        <end position="164"/>
    </location>
</feature>
<dbReference type="InterPro" id="IPR017937">
    <property type="entry name" value="Thioredoxin_CS"/>
</dbReference>
<evidence type="ECO:0000256" key="13">
    <source>
        <dbReference type="ARBA" id="ARBA00068137"/>
    </source>
</evidence>
<feature type="compositionally biased region" description="Pro residues" evidence="17">
    <location>
        <begin position="299"/>
        <end position="314"/>
    </location>
</feature>
<comment type="catalytic activity">
    <reaction evidence="1">
        <text>Catalyzes the rearrangement of -S-S- bonds in proteins.</text>
        <dbReference type="EC" id="5.3.4.1"/>
    </reaction>
</comment>
<dbReference type="Ensembl" id="ENSCWAT00000011434.1">
    <property type="protein sequence ID" value="ENSCWAP00000010512.1"/>
    <property type="gene ID" value="ENSCWAG00000008103.1"/>
</dbReference>
<reference evidence="20" key="2">
    <citation type="submission" date="2025-09" db="UniProtKB">
        <authorList>
            <consortium name="Ensembl"/>
        </authorList>
    </citation>
    <scope>IDENTIFICATION</scope>
</reference>
<evidence type="ECO:0000256" key="16">
    <source>
        <dbReference type="RuleBase" id="RU004208"/>
    </source>
</evidence>
<dbReference type="PRINTS" id="PR00421">
    <property type="entry name" value="THIOREDOXIN"/>
</dbReference>
<dbReference type="InterPro" id="IPR036249">
    <property type="entry name" value="Thioredoxin-like_sf"/>
</dbReference>
<dbReference type="GO" id="GO:0005788">
    <property type="term" value="C:endoplasmic reticulum lumen"/>
    <property type="evidence" value="ECO:0007669"/>
    <property type="project" value="UniProtKB-SubCell"/>
</dbReference>
<dbReference type="EC" id="5.3.4.1" evidence="4"/>
<dbReference type="GO" id="GO:0003756">
    <property type="term" value="F:protein disulfide isomerase activity"/>
    <property type="evidence" value="ECO:0007669"/>
    <property type="project" value="UniProtKB-EC"/>
</dbReference>
<evidence type="ECO:0000256" key="8">
    <source>
        <dbReference type="ARBA" id="ARBA00023002"/>
    </source>
</evidence>
<gene>
    <name evidence="20" type="primary">TXNDC5</name>
</gene>
<keyword evidence="6" id="KW-0677">Repeat</keyword>
<sequence>MPSRPGRLLPPRPRALAPAALLLLLLGGGGGGCWGARAQEPGAAAADGPPAAEGEDEQDPHAKHLYTADMFTHGIQSAAHFVMFFAPWCGHCQRLQPTWNDLGDKYNSMEDAKVYVAKVDCTADSEVCSAQGVRGYPTLKLFKPGQEAVKYQGPRDFKTLESWMLQTLSEEPPTPEPEAEPPRAPELKQGLYELSASNFELHVAQGAHFIKFFAPWCGHCKALAPTWEQLALGLEHSATVKIGKVDCTQHYELCSGNQVRGYPALLWFRDGKKVDQYKGKRDLDSLREYVQAQLRSPDAPEPAQPSEAPAPAPEPAASQGAVLALTEANFDDTIAEGTTFIKFYAPWCGHCKNLAPTWEELSKKEFPGLAGVKIAKVDCTAERDICSKYSVRGYPTLLLFRGGKKVGEHSGGRDLESLHHFVLRQAKDEL</sequence>
<comment type="function">
    <text evidence="12">Protein disulfide isomerase of the endoplasmic reticulum lumen involved in the formation of disulfide bonds in proteins. Can reduce insulin disulfide bonds.</text>
</comment>
<dbReference type="PANTHER" id="PTHR45672:SF3">
    <property type="entry name" value="THIOREDOXIN DOMAIN-CONTAINING PROTEIN 5"/>
    <property type="match status" value="1"/>
</dbReference>
<name>A0A8C3W8S7_9CETA</name>
<evidence type="ECO:0000256" key="2">
    <source>
        <dbReference type="ARBA" id="ARBA00004319"/>
    </source>
</evidence>
<evidence type="ECO:0000256" key="4">
    <source>
        <dbReference type="ARBA" id="ARBA00012723"/>
    </source>
</evidence>
<evidence type="ECO:0000256" key="6">
    <source>
        <dbReference type="ARBA" id="ARBA00022737"/>
    </source>
</evidence>
<dbReference type="InterPro" id="IPR005788">
    <property type="entry name" value="PDI_thioredoxin-like_dom"/>
</dbReference>
<feature type="domain" description="Thioredoxin" evidence="19">
    <location>
        <begin position="168"/>
        <end position="295"/>
    </location>
</feature>
<feature type="signal peptide" evidence="18">
    <location>
        <begin position="1"/>
        <end position="31"/>
    </location>
</feature>
<dbReference type="PROSITE" id="PS51257">
    <property type="entry name" value="PROKAR_LIPOPROTEIN"/>
    <property type="match status" value="1"/>
</dbReference>
<evidence type="ECO:0000256" key="1">
    <source>
        <dbReference type="ARBA" id="ARBA00001182"/>
    </source>
</evidence>
<evidence type="ECO:0000256" key="3">
    <source>
        <dbReference type="ARBA" id="ARBA00006347"/>
    </source>
</evidence>
<dbReference type="Pfam" id="PF00085">
    <property type="entry name" value="Thioredoxin"/>
    <property type="match status" value="3"/>
</dbReference>
<dbReference type="FunFam" id="3.40.30.10:FF:000147">
    <property type="entry name" value="Thioredoxin domain-containing protein 5"/>
    <property type="match status" value="1"/>
</dbReference>
<keyword evidence="10" id="KW-0413">Isomerase</keyword>
<reference evidence="20" key="1">
    <citation type="submission" date="2025-08" db="UniProtKB">
        <authorList>
            <consortium name="Ensembl"/>
        </authorList>
    </citation>
    <scope>IDENTIFICATION</scope>
</reference>
<evidence type="ECO:0000256" key="17">
    <source>
        <dbReference type="SAM" id="MobiDB-lite"/>
    </source>
</evidence>
<dbReference type="SUPFAM" id="SSF52833">
    <property type="entry name" value="Thioredoxin-like"/>
    <property type="match status" value="3"/>
</dbReference>
<evidence type="ECO:0000256" key="15">
    <source>
        <dbReference type="ARBA" id="ARBA00080189"/>
    </source>
</evidence>
<evidence type="ECO:0000256" key="18">
    <source>
        <dbReference type="SAM" id="SignalP"/>
    </source>
</evidence>
<keyword evidence="11" id="KW-0676">Redox-active center</keyword>
<dbReference type="NCBIfam" id="TIGR01126">
    <property type="entry name" value="pdi_dom"/>
    <property type="match status" value="1"/>
</dbReference>
<dbReference type="InterPro" id="IPR051063">
    <property type="entry name" value="PDI"/>
</dbReference>
<evidence type="ECO:0000256" key="7">
    <source>
        <dbReference type="ARBA" id="ARBA00022824"/>
    </source>
</evidence>
<keyword evidence="5 18" id="KW-0732">Signal</keyword>
<evidence type="ECO:0000256" key="9">
    <source>
        <dbReference type="ARBA" id="ARBA00023157"/>
    </source>
</evidence>
<feature type="chain" id="PRO_5034036072" description="Thioredoxin domain-containing protein 5" evidence="18">
    <location>
        <begin position="32"/>
        <end position="430"/>
    </location>
</feature>
<dbReference type="CDD" id="cd03005">
    <property type="entry name" value="PDI_a_ERp46"/>
    <property type="match status" value="3"/>
</dbReference>
<dbReference type="GO" id="GO:0006457">
    <property type="term" value="P:protein folding"/>
    <property type="evidence" value="ECO:0007669"/>
    <property type="project" value="TreeGrafter"/>
</dbReference>
<dbReference type="GO" id="GO:0015035">
    <property type="term" value="F:protein-disulfide reductase activity"/>
    <property type="evidence" value="ECO:0007669"/>
    <property type="project" value="Ensembl"/>
</dbReference>
<comment type="subcellular location">
    <subcellularLocation>
        <location evidence="2">Endoplasmic reticulum lumen</location>
    </subcellularLocation>
</comment>
<evidence type="ECO:0000256" key="10">
    <source>
        <dbReference type="ARBA" id="ARBA00023235"/>
    </source>
</evidence>
<dbReference type="AlphaFoldDB" id="A0A8C3W8S7"/>
<evidence type="ECO:0000313" key="21">
    <source>
        <dbReference type="Proteomes" id="UP000694540"/>
    </source>
</evidence>
<dbReference type="FunFam" id="3.40.30.10:FF:000164">
    <property type="entry name" value="Thioredoxin domain containing 5"/>
    <property type="match status" value="1"/>
</dbReference>
<keyword evidence="7" id="KW-0256">Endoplasmic reticulum</keyword>
<dbReference type="PROSITE" id="PS51352">
    <property type="entry name" value="THIOREDOXIN_2"/>
    <property type="match status" value="3"/>
</dbReference>
<dbReference type="FunFam" id="3.40.30.10:FF:000146">
    <property type="entry name" value="Thioredoxin domain containing 5"/>
    <property type="match status" value="1"/>
</dbReference>
<dbReference type="GeneTree" id="ENSGT00940000156920"/>
<evidence type="ECO:0000259" key="19">
    <source>
        <dbReference type="PROSITE" id="PS51352"/>
    </source>
</evidence>
<proteinExistence type="inferred from homology"/>
<accession>A0A8C3W8S7</accession>
<dbReference type="InterPro" id="IPR013766">
    <property type="entry name" value="Thioredoxin_domain"/>
</dbReference>
<dbReference type="Gene3D" id="3.40.30.10">
    <property type="entry name" value="Glutaredoxin"/>
    <property type="match status" value="3"/>
</dbReference>
<organism evidence="20 21">
    <name type="scientific">Catagonus wagneri</name>
    <name type="common">Chacoan peccary</name>
    <dbReference type="NCBI Taxonomy" id="51154"/>
    <lineage>
        <taxon>Eukaryota</taxon>
        <taxon>Metazoa</taxon>
        <taxon>Chordata</taxon>
        <taxon>Craniata</taxon>
        <taxon>Vertebrata</taxon>
        <taxon>Euteleostomi</taxon>
        <taxon>Mammalia</taxon>
        <taxon>Eutheria</taxon>
        <taxon>Laurasiatheria</taxon>
        <taxon>Artiodactyla</taxon>
        <taxon>Suina</taxon>
        <taxon>Tayassuidae</taxon>
        <taxon>Catagonus</taxon>
    </lineage>
</organism>
<dbReference type="Proteomes" id="UP000694540">
    <property type="component" value="Unplaced"/>
</dbReference>
<comment type="similarity">
    <text evidence="3 16">Belongs to the protein disulfide isomerase family.</text>
</comment>
<evidence type="ECO:0000313" key="20">
    <source>
        <dbReference type="Ensembl" id="ENSCWAP00000010512.1"/>
    </source>
</evidence>
<feature type="region of interest" description="Disordered" evidence="17">
    <location>
        <begin position="294"/>
        <end position="318"/>
    </location>
</feature>